<dbReference type="OrthoDB" id="329835at2759"/>
<keyword evidence="1" id="KW-0596">Phosphopantetheine</keyword>
<keyword evidence="5" id="KW-0560">Oxidoreductase</keyword>
<dbReference type="InterPro" id="IPR013968">
    <property type="entry name" value="PKS_KR"/>
</dbReference>
<dbReference type="Pfam" id="PF14765">
    <property type="entry name" value="PS-DH"/>
    <property type="match status" value="1"/>
</dbReference>
<dbReference type="Pfam" id="PF00698">
    <property type="entry name" value="Acyl_transf_1"/>
    <property type="match status" value="1"/>
</dbReference>
<dbReference type="InterPro" id="IPR014043">
    <property type="entry name" value="Acyl_transferase_dom"/>
</dbReference>
<dbReference type="PROSITE" id="PS00606">
    <property type="entry name" value="KS3_1"/>
    <property type="match status" value="1"/>
</dbReference>
<feature type="domain" description="Carrier" evidence="8">
    <location>
        <begin position="2312"/>
        <end position="2392"/>
    </location>
</feature>
<dbReference type="GO" id="GO:0004312">
    <property type="term" value="F:fatty acid synthase activity"/>
    <property type="evidence" value="ECO:0007669"/>
    <property type="project" value="TreeGrafter"/>
</dbReference>
<dbReference type="PROSITE" id="PS52019">
    <property type="entry name" value="PKS_MFAS_DH"/>
    <property type="match status" value="1"/>
</dbReference>
<comment type="caution">
    <text evidence="11">The sequence shown here is derived from an EMBL/GenBank/DDBJ whole genome shotgun (WGS) entry which is preliminary data.</text>
</comment>
<feature type="domain" description="Ketosynthase family 3 (KS3)" evidence="9">
    <location>
        <begin position="17"/>
        <end position="446"/>
    </location>
</feature>
<dbReference type="InterPro" id="IPR006162">
    <property type="entry name" value="Ppantetheine_attach_site"/>
</dbReference>
<dbReference type="Gene3D" id="3.40.50.720">
    <property type="entry name" value="NAD(P)-binding Rossmann-like Domain"/>
    <property type="match status" value="1"/>
</dbReference>
<feature type="domain" description="PKS/mFAS DH" evidence="10">
    <location>
        <begin position="951"/>
        <end position="1254"/>
    </location>
</feature>
<dbReference type="InterPro" id="IPR049552">
    <property type="entry name" value="PKS_DH_N"/>
</dbReference>
<dbReference type="Proteomes" id="UP000481858">
    <property type="component" value="Unassembled WGS sequence"/>
</dbReference>
<dbReference type="Pfam" id="PF02801">
    <property type="entry name" value="Ketoacyl-synt_C"/>
    <property type="match status" value="1"/>
</dbReference>
<dbReference type="Gene3D" id="3.40.366.10">
    <property type="entry name" value="Malonyl-Coenzyme A Acyl Carrier Protein, domain 2"/>
    <property type="match status" value="1"/>
</dbReference>
<dbReference type="PROSITE" id="PS00012">
    <property type="entry name" value="PHOSPHOPANTETHEINE"/>
    <property type="match status" value="1"/>
</dbReference>
<dbReference type="InterPro" id="IPR050091">
    <property type="entry name" value="PKS_NRPS_Biosynth_Enz"/>
</dbReference>
<dbReference type="InParanoid" id="A0A7C8IY63"/>
<reference evidence="11 12" key="1">
    <citation type="submission" date="2019-12" db="EMBL/GenBank/DDBJ databases">
        <title>Draft genome sequence of the ascomycete Xylaria multiplex DSM 110363.</title>
        <authorList>
            <person name="Buettner E."/>
            <person name="Kellner H."/>
        </authorList>
    </citation>
    <scope>NUCLEOTIDE SEQUENCE [LARGE SCALE GENOMIC DNA]</scope>
    <source>
        <strain evidence="11 12">DSM 110363</strain>
    </source>
</reference>
<evidence type="ECO:0000256" key="6">
    <source>
        <dbReference type="ARBA" id="ARBA00023268"/>
    </source>
</evidence>
<organism evidence="11 12">
    <name type="scientific">Xylaria multiplex</name>
    <dbReference type="NCBI Taxonomy" id="323545"/>
    <lineage>
        <taxon>Eukaryota</taxon>
        <taxon>Fungi</taxon>
        <taxon>Dikarya</taxon>
        <taxon>Ascomycota</taxon>
        <taxon>Pezizomycotina</taxon>
        <taxon>Sordariomycetes</taxon>
        <taxon>Xylariomycetidae</taxon>
        <taxon>Xylariales</taxon>
        <taxon>Xylariaceae</taxon>
        <taxon>Xylaria</taxon>
    </lineage>
</organism>
<dbReference type="Gene3D" id="3.40.47.10">
    <property type="match status" value="1"/>
</dbReference>
<dbReference type="PROSITE" id="PS52004">
    <property type="entry name" value="KS3_2"/>
    <property type="match status" value="1"/>
</dbReference>
<dbReference type="SUPFAM" id="SSF55048">
    <property type="entry name" value="Probable ACP-binding domain of malonyl-CoA ACP transacylase"/>
    <property type="match status" value="1"/>
</dbReference>
<dbReference type="Gene3D" id="3.30.70.3290">
    <property type="match status" value="1"/>
</dbReference>
<dbReference type="GO" id="GO:0016491">
    <property type="term" value="F:oxidoreductase activity"/>
    <property type="evidence" value="ECO:0007669"/>
    <property type="project" value="UniProtKB-KW"/>
</dbReference>
<dbReference type="InterPro" id="IPR018201">
    <property type="entry name" value="Ketoacyl_synth_AS"/>
</dbReference>
<gene>
    <name evidence="11" type="ORF">GQX73_g1627</name>
</gene>
<evidence type="ECO:0000313" key="12">
    <source>
        <dbReference type="Proteomes" id="UP000481858"/>
    </source>
</evidence>
<evidence type="ECO:0000256" key="5">
    <source>
        <dbReference type="ARBA" id="ARBA00023002"/>
    </source>
</evidence>
<dbReference type="InterPro" id="IPR036736">
    <property type="entry name" value="ACP-like_sf"/>
</dbReference>
<keyword evidence="6" id="KW-0511">Multifunctional enzyme</keyword>
<dbReference type="Pfam" id="PF16197">
    <property type="entry name" value="KAsynt_C_assoc"/>
    <property type="match status" value="1"/>
</dbReference>
<dbReference type="GO" id="GO:0044550">
    <property type="term" value="P:secondary metabolite biosynthetic process"/>
    <property type="evidence" value="ECO:0007669"/>
    <property type="project" value="TreeGrafter"/>
</dbReference>
<keyword evidence="2" id="KW-0597">Phosphoprotein</keyword>
<dbReference type="Gene3D" id="3.10.129.110">
    <property type="entry name" value="Polyketide synthase dehydratase"/>
    <property type="match status" value="1"/>
</dbReference>
<dbReference type="SMART" id="SM00825">
    <property type="entry name" value="PKS_KS"/>
    <property type="match status" value="1"/>
</dbReference>
<dbReference type="PANTHER" id="PTHR43775:SF50">
    <property type="entry name" value="HIGHLY REDUCING POLYKETIDE SYNTHASE SRDA"/>
    <property type="match status" value="1"/>
</dbReference>
<evidence type="ECO:0000259" key="8">
    <source>
        <dbReference type="PROSITE" id="PS50075"/>
    </source>
</evidence>
<dbReference type="InterPro" id="IPR014030">
    <property type="entry name" value="Ketoacyl_synth_N"/>
</dbReference>
<dbReference type="SUPFAM" id="SSF51735">
    <property type="entry name" value="NAD(P)-binding Rossmann-fold domains"/>
    <property type="match status" value="1"/>
</dbReference>
<evidence type="ECO:0000256" key="2">
    <source>
        <dbReference type="ARBA" id="ARBA00022553"/>
    </source>
</evidence>
<feature type="region of interest" description="C-terminal hotdog fold" evidence="7">
    <location>
        <begin position="1099"/>
        <end position="1254"/>
    </location>
</feature>
<keyword evidence="12" id="KW-1185">Reference proteome</keyword>
<dbReference type="InterPro" id="IPR057326">
    <property type="entry name" value="KR_dom"/>
</dbReference>
<proteinExistence type="predicted"/>
<name>A0A7C8IY63_9PEZI</name>
<evidence type="ECO:0000256" key="7">
    <source>
        <dbReference type="PROSITE-ProRule" id="PRU01363"/>
    </source>
</evidence>
<dbReference type="InterPro" id="IPR036291">
    <property type="entry name" value="NAD(P)-bd_dom_sf"/>
</dbReference>
<sequence length="2399" mass="261670">MSPGLVEQDDGLEDSTLEPVAICGMACRLPGGVDSDSSFWQMLVEKRSGQTPRVPESRFNINAHYHENLARPGSFNVAGGYFLDGSPTDFDPTFFNMTPIEAQWLDPQQRKMLEVAYECLVSAGITLESIAGSNTAVFVGSFTSDYQQMSTRDPDFRHNYAATGVDPGIISNRIGNVFNLNGPSFTINTACSSSIYALHNACHALRNRDCDAAIVGGVNLIITVDQHMNTAKLGILSPTSTCHTFDASADGYGRAEGVGALYVKRLSDAIRDGDPIRGVVRATAVNTNGKVEGMGITHPSVKGQERVVRMAYQKANLDPNLTAYAELHGTGTPVGDPIEVRAISRALNDTRPTNKPLLIGAVKPNIGHSEAASGIFAVMKAALMTESATIPGVAYFRNLNPEIKEKEWNVKVHADTAPWPIDSSIRRVSVSSFGYGGTNGHVIVESVDSLYPWYQHAKKKREIHDAGLPRNTALLCFSAHDKSTLLRNVAAIGAVAHEYYLADLAYTLNLRRTRFAHRAYVVAREGQEVEAFSKAASQTGSVSKRPVSIGFLFTGQGAQWAGMGKIALQQFPVMLDTMQHLDRILGKVQPKPSFSMTELLLQNDDSMTKHINDADVAQPLCTAIQIALVDLFGQWNITPEVSIGHSSGEIGAAYAAGLISAPEAILAAFCRGRAVAAYSPSGSMLAVGLGAQEVEKYLSPYPVEDVCIACENSPSSVTLSGREEPILRLKDTLTAEKVFARELPTGRAYHSPHMAAVGVAYDDMLSKVLNDISEDDLLWRRPRSCMISSVTGQIVDSSSESLDPGYWSVNLRNRVLFDTAVQQLTKTEEFESITHLIEVGPHSALAGPFKQICLSNEAMRSRVTYLSSLKRNEDDADRLLAVAGTLFVAGHGVDLEEVNISNDISIKNDTRKQKTKHLLVDLPPYQWNYEKHYWAEPRASAEQRARVYPRHDLLGSRISGLSKKSASWRNILRQRDVSWLGDHNLGGTAIFPAAGHMSLAIEALRQIYETSGKRVDGVKLRDLDIKTALVIPDDDDGVEIILNLASPTEPASDWYTFSVESPGADGEWTIHCNGRISVISEPVNSPSRDRAPVDESALTQRVSGQRWYDAFHRVGFYYGKTFRQLHHARTARTLHHAAGDVTIRECYSEEMQGESRYFVHPTSIDTCLQLIIISINAGKHKEMPWGVVPTQLEEVTLFPAKIGQKSSVGHAIAWTDGLESRRFSTNVQLSDKDNRILLDVKNLICTAYEAALPATSGNINGKESTGPEPFSVLAWKPDIETLRYDGLSTLLPSVSSKLEKLEQCVDLISHRQRISNVLVIAQDSVADTQALVDSILGVIPDYGNVVVGIALNEDKEEPMIISKLAQPRVQVIFLGTNLESWKEASTSLYDIAVVDSHIPGQELLHLESLLQLVSDSGWLVYPSLELLSSFPSEAVLSLQMNGYTLLRNAVTSTHNGIEPNPDQREEISILSTPHGQGLCSLGDVLSKLQSKFAVHEKCISGFIPEGDHYVLVDDITGSVSSSMLKSEAYFKAIKEVLTSGAPVLWITQGVRQGHPVGNPEVAGTAEGLLRVIRSEQAAVKITLLDVDRGEEPDSICRAIIHALGSIATKDSGCDTEFWLHQGIMFISRVHIHGSLNRDLRRGQPRMTSLSGPLKLVNKTANGQFVFESQDREEPVALGNDQVEIQVLASGWPSNSPCARTLIVGSVVRAGVSVDQTLIGKHAVAYTYGTLQTIFSTSAYVIISDECQKISLEGLVHTMTLLCPLVNLCLGATKLERGETIVSLPGPQRDIKTLARLSRAMGWRLRVISQPVKDREIYASELGLESSHILYTTDVNTMNAFIRNQRELSPSRVITLLAHDFDTYLAQEVWRHIPPSCRFLLLNEKPPGGLDPLPFSRGSSFIPSSMRHLRESAISTSKLLVTSLGLIEAQPLLAMGAARDAIHVGVEDARHIALKNENKDLGNLDTVVSYRTQVSQVLRNYNDQVVPRSKQLRLLPDATYLLVGCLGGLGRSLTRWMMERGARHFAFISRSGIDKPEAARLVADIQLSGASTQVERADASNEDDVARIVALLQAQRPIQGVVHAAMVLKDGMFEQMTHQSFVDCVKPKAQGALSLHRALESAGVEPDFFVMTSSISALLGNTGQANYSAANSALDALARQRRAAGLAATSLVLPMVLDVGVVANNDSIEASLVRKGLYGIDEYEMLHGFEAAMLTSRPSSNSRLSSSAALEKAVRGITDESQIIMGMDPHELAASTADDSVDAYWHGDSRFCHTRAAMDILLNGGRSNSNNDGGESNTFSRTIKAAVSESPEAALKVISEHIARRMSSILMIPFDNFDLDGLASIASYGLDSMIGAELRTWLFKEFGLDYPFQKLLASTLTFKGLSTAVIDKMGLLPTVE</sequence>
<dbReference type="InterPro" id="IPR042104">
    <property type="entry name" value="PKS_dehydratase_sf"/>
</dbReference>
<dbReference type="InterPro" id="IPR016035">
    <property type="entry name" value="Acyl_Trfase/lysoPLipase"/>
</dbReference>
<dbReference type="SUPFAM" id="SSF52151">
    <property type="entry name" value="FabD/lysophospholipase-like"/>
    <property type="match status" value="1"/>
</dbReference>
<keyword evidence="4" id="KW-0521">NADP</keyword>
<evidence type="ECO:0000259" key="9">
    <source>
        <dbReference type="PROSITE" id="PS52004"/>
    </source>
</evidence>
<feature type="active site" description="Proton acceptor; for dehydratase activity" evidence="7">
    <location>
        <position position="983"/>
    </location>
</feature>
<dbReference type="SMART" id="SM00827">
    <property type="entry name" value="PKS_AT"/>
    <property type="match status" value="1"/>
</dbReference>
<dbReference type="InterPro" id="IPR049551">
    <property type="entry name" value="PKS_DH_C"/>
</dbReference>
<evidence type="ECO:0000256" key="1">
    <source>
        <dbReference type="ARBA" id="ARBA00022450"/>
    </source>
</evidence>
<dbReference type="InterPro" id="IPR049900">
    <property type="entry name" value="PKS_mFAS_DH"/>
</dbReference>
<keyword evidence="3" id="KW-0808">Transferase</keyword>
<dbReference type="SMART" id="SM00822">
    <property type="entry name" value="PKS_KR"/>
    <property type="match status" value="1"/>
</dbReference>
<dbReference type="CDD" id="cd00833">
    <property type="entry name" value="PKS"/>
    <property type="match status" value="1"/>
</dbReference>
<dbReference type="SMART" id="SM00826">
    <property type="entry name" value="PKS_DH"/>
    <property type="match status" value="1"/>
</dbReference>
<dbReference type="Pfam" id="PF21089">
    <property type="entry name" value="PKS_DH_N"/>
    <property type="match status" value="1"/>
</dbReference>
<dbReference type="PROSITE" id="PS50075">
    <property type="entry name" value="CARRIER"/>
    <property type="match status" value="1"/>
</dbReference>
<dbReference type="PANTHER" id="PTHR43775">
    <property type="entry name" value="FATTY ACID SYNTHASE"/>
    <property type="match status" value="1"/>
</dbReference>
<feature type="active site" description="Proton donor; for dehydratase activity" evidence="7">
    <location>
        <position position="1165"/>
    </location>
</feature>
<dbReference type="InterPro" id="IPR016036">
    <property type="entry name" value="Malonyl_transacylase_ACP-bd"/>
</dbReference>
<dbReference type="InterPro" id="IPR009081">
    <property type="entry name" value="PP-bd_ACP"/>
</dbReference>
<dbReference type="Pfam" id="PF08659">
    <property type="entry name" value="KR"/>
    <property type="match status" value="1"/>
</dbReference>
<dbReference type="SUPFAM" id="SSF47336">
    <property type="entry name" value="ACP-like"/>
    <property type="match status" value="1"/>
</dbReference>
<dbReference type="EMBL" id="WUBL01000009">
    <property type="protein sequence ID" value="KAF2972065.1"/>
    <property type="molecule type" value="Genomic_DNA"/>
</dbReference>
<evidence type="ECO:0000259" key="10">
    <source>
        <dbReference type="PROSITE" id="PS52019"/>
    </source>
</evidence>
<evidence type="ECO:0000256" key="4">
    <source>
        <dbReference type="ARBA" id="ARBA00022857"/>
    </source>
</evidence>
<feature type="region of interest" description="N-terminal hotdog fold" evidence="7">
    <location>
        <begin position="951"/>
        <end position="1083"/>
    </location>
</feature>
<dbReference type="InterPro" id="IPR020807">
    <property type="entry name" value="PKS_DH"/>
</dbReference>
<dbReference type="InterPro" id="IPR016039">
    <property type="entry name" value="Thiolase-like"/>
</dbReference>
<dbReference type="Pfam" id="PF00109">
    <property type="entry name" value="ketoacyl-synt"/>
    <property type="match status" value="1"/>
</dbReference>
<protein>
    <submittedName>
        <fullName evidence="11">Uncharacterized protein</fullName>
    </submittedName>
</protein>
<dbReference type="InterPro" id="IPR001227">
    <property type="entry name" value="Ac_transferase_dom_sf"/>
</dbReference>
<accession>A0A7C8IY63</accession>
<dbReference type="InterPro" id="IPR014031">
    <property type="entry name" value="Ketoacyl_synth_C"/>
</dbReference>
<dbReference type="GO" id="GO:0004315">
    <property type="term" value="F:3-oxoacyl-[acyl-carrier-protein] synthase activity"/>
    <property type="evidence" value="ECO:0007669"/>
    <property type="project" value="InterPro"/>
</dbReference>
<dbReference type="GO" id="GO:0006633">
    <property type="term" value="P:fatty acid biosynthetic process"/>
    <property type="evidence" value="ECO:0007669"/>
    <property type="project" value="InterPro"/>
</dbReference>
<evidence type="ECO:0000313" key="11">
    <source>
        <dbReference type="EMBL" id="KAF2972065.1"/>
    </source>
</evidence>
<dbReference type="InterPro" id="IPR020841">
    <property type="entry name" value="PKS_Beta-ketoAc_synthase_dom"/>
</dbReference>
<dbReference type="SUPFAM" id="SSF53901">
    <property type="entry name" value="Thiolase-like"/>
    <property type="match status" value="1"/>
</dbReference>
<dbReference type="InterPro" id="IPR032821">
    <property type="entry name" value="PKS_assoc"/>
</dbReference>
<evidence type="ECO:0000256" key="3">
    <source>
        <dbReference type="ARBA" id="ARBA00022679"/>
    </source>
</evidence>